<dbReference type="GO" id="GO:0099525">
    <property type="term" value="P:presynaptic dense core vesicle exocytosis"/>
    <property type="evidence" value="ECO:0007669"/>
    <property type="project" value="TreeGrafter"/>
</dbReference>
<evidence type="ECO:0000259" key="3">
    <source>
        <dbReference type="PROSITE" id="PS50004"/>
    </source>
</evidence>
<name>A0A8C2X4W1_CYCLU</name>
<dbReference type="CDD" id="cd08394">
    <property type="entry name" value="C2A_Munc13"/>
    <property type="match status" value="1"/>
</dbReference>
<evidence type="ECO:0000313" key="4">
    <source>
        <dbReference type="Ensembl" id="ENSCLMP00005013425.1"/>
    </source>
</evidence>
<proteinExistence type="predicted"/>
<dbReference type="SUPFAM" id="SSF49562">
    <property type="entry name" value="C2 domain (Calcium/lipid-binding domain, CaLB)"/>
    <property type="match status" value="1"/>
</dbReference>
<evidence type="ECO:0000313" key="5">
    <source>
        <dbReference type="Proteomes" id="UP000694565"/>
    </source>
</evidence>
<dbReference type="SMART" id="SM00239">
    <property type="entry name" value="C2"/>
    <property type="match status" value="1"/>
</dbReference>
<accession>A0A8C2X4W1</accession>
<feature type="signal peptide" evidence="2">
    <location>
        <begin position="1"/>
        <end position="17"/>
    </location>
</feature>
<evidence type="ECO:0000256" key="2">
    <source>
        <dbReference type="SAM" id="SignalP"/>
    </source>
</evidence>
<feature type="chain" id="PRO_5034633262" description="C2 domain-containing protein" evidence="2">
    <location>
        <begin position="18"/>
        <end position="250"/>
    </location>
</feature>
<dbReference type="GO" id="GO:0016082">
    <property type="term" value="P:synaptic vesicle priming"/>
    <property type="evidence" value="ECO:0007669"/>
    <property type="project" value="TreeGrafter"/>
</dbReference>
<dbReference type="Gene3D" id="2.60.40.150">
    <property type="entry name" value="C2 domain"/>
    <property type="match status" value="1"/>
</dbReference>
<protein>
    <recommendedName>
        <fullName evidence="3">C2 domain-containing protein</fullName>
    </recommendedName>
</protein>
<dbReference type="GeneTree" id="ENSGT00940000154929"/>
<dbReference type="FunFam" id="2.60.40.150:FF:000031">
    <property type="entry name" value="Protein unc-13 homolog B"/>
    <property type="match status" value="1"/>
</dbReference>
<evidence type="ECO:0000256" key="1">
    <source>
        <dbReference type="SAM" id="MobiDB-lite"/>
    </source>
</evidence>
<dbReference type="GO" id="GO:0042734">
    <property type="term" value="C:presynaptic membrane"/>
    <property type="evidence" value="ECO:0007669"/>
    <property type="project" value="TreeGrafter"/>
</dbReference>
<dbReference type="AlphaFoldDB" id="A0A8C2X4W1"/>
<keyword evidence="5" id="KW-1185">Reference proteome</keyword>
<feature type="region of interest" description="Disordered" evidence="1">
    <location>
        <begin position="149"/>
        <end position="229"/>
    </location>
</feature>
<keyword evidence="2" id="KW-0732">Signal</keyword>
<dbReference type="Pfam" id="PF00168">
    <property type="entry name" value="C2"/>
    <property type="match status" value="1"/>
</dbReference>
<dbReference type="InterPro" id="IPR035892">
    <property type="entry name" value="C2_domain_sf"/>
</dbReference>
<reference evidence="4" key="2">
    <citation type="submission" date="2025-09" db="UniProtKB">
        <authorList>
            <consortium name="Ensembl"/>
        </authorList>
    </citation>
    <scope>IDENTIFICATION</scope>
</reference>
<dbReference type="GO" id="GO:0035249">
    <property type="term" value="P:synaptic transmission, glutamatergic"/>
    <property type="evidence" value="ECO:0007669"/>
    <property type="project" value="TreeGrafter"/>
</dbReference>
<dbReference type="GO" id="GO:0019992">
    <property type="term" value="F:diacylglycerol binding"/>
    <property type="evidence" value="ECO:0007669"/>
    <property type="project" value="InterPro"/>
</dbReference>
<dbReference type="InterPro" id="IPR027080">
    <property type="entry name" value="Unc-13"/>
</dbReference>
<reference evidence="4" key="1">
    <citation type="submission" date="2025-08" db="UniProtKB">
        <authorList>
            <consortium name="Ensembl"/>
        </authorList>
    </citation>
    <scope>IDENTIFICATION</scope>
</reference>
<feature type="compositionally biased region" description="Polar residues" evidence="1">
    <location>
        <begin position="186"/>
        <end position="222"/>
    </location>
</feature>
<organism evidence="4 5">
    <name type="scientific">Cyclopterus lumpus</name>
    <name type="common">Lumpsucker</name>
    <dbReference type="NCBI Taxonomy" id="8103"/>
    <lineage>
        <taxon>Eukaryota</taxon>
        <taxon>Metazoa</taxon>
        <taxon>Chordata</taxon>
        <taxon>Craniata</taxon>
        <taxon>Vertebrata</taxon>
        <taxon>Euteleostomi</taxon>
        <taxon>Actinopterygii</taxon>
        <taxon>Neopterygii</taxon>
        <taxon>Teleostei</taxon>
        <taxon>Neoteleostei</taxon>
        <taxon>Acanthomorphata</taxon>
        <taxon>Eupercaria</taxon>
        <taxon>Perciformes</taxon>
        <taxon>Cottioidei</taxon>
        <taxon>Cottales</taxon>
        <taxon>Cyclopteridae</taxon>
        <taxon>Cyclopterus</taxon>
    </lineage>
</organism>
<dbReference type="GO" id="GO:0017075">
    <property type="term" value="F:syntaxin-1 binding"/>
    <property type="evidence" value="ECO:0007669"/>
    <property type="project" value="TreeGrafter"/>
</dbReference>
<feature type="compositionally biased region" description="Basic and acidic residues" evidence="1">
    <location>
        <begin position="176"/>
        <end position="185"/>
    </location>
</feature>
<dbReference type="PANTHER" id="PTHR10480">
    <property type="entry name" value="PROTEIN UNC-13 HOMOLOG"/>
    <property type="match status" value="1"/>
</dbReference>
<dbReference type="GO" id="GO:0098831">
    <property type="term" value="C:presynaptic active zone cytoplasmic component"/>
    <property type="evidence" value="ECO:0007669"/>
    <property type="project" value="TreeGrafter"/>
</dbReference>
<dbReference type="GO" id="GO:0031594">
    <property type="term" value="C:neuromuscular junction"/>
    <property type="evidence" value="ECO:0007669"/>
    <property type="project" value="TreeGrafter"/>
</dbReference>
<dbReference type="PANTHER" id="PTHR10480:SF15">
    <property type="entry name" value="PROTEIN UNC-13 HOMOLOG A-LIKE-RELATED"/>
    <property type="match status" value="1"/>
</dbReference>
<dbReference type="GO" id="GO:0016081">
    <property type="term" value="P:synaptic vesicle docking"/>
    <property type="evidence" value="ECO:0007669"/>
    <property type="project" value="TreeGrafter"/>
</dbReference>
<dbReference type="PROSITE" id="PS50004">
    <property type="entry name" value="C2"/>
    <property type="match status" value="1"/>
</dbReference>
<dbReference type="GO" id="GO:0005516">
    <property type="term" value="F:calmodulin binding"/>
    <property type="evidence" value="ECO:0007669"/>
    <property type="project" value="TreeGrafter"/>
</dbReference>
<dbReference type="GO" id="GO:0030672">
    <property type="term" value="C:synaptic vesicle membrane"/>
    <property type="evidence" value="ECO:0007669"/>
    <property type="project" value="TreeGrafter"/>
</dbReference>
<dbReference type="Ensembl" id="ENSCLMT00005014357.1">
    <property type="protein sequence ID" value="ENSCLMP00005013425.1"/>
    <property type="gene ID" value="ENSCLMG00005007135.1"/>
</dbReference>
<dbReference type="GO" id="GO:0043195">
    <property type="term" value="C:terminal bouton"/>
    <property type="evidence" value="ECO:0007669"/>
    <property type="project" value="TreeGrafter"/>
</dbReference>
<dbReference type="InterPro" id="IPR000008">
    <property type="entry name" value="C2_dom"/>
</dbReference>
<dbReference type="GO" id="GO:0061789">
    <property type="term" value="P:dense core granule priming"/>
    <property type="evidence" value="ECO:0007669"/>
    <property type="project" value="TreeGrafter"/>
</dbReference>
<feature type="domain" description="C2" evidence="3">
    <location>
        <begin position="1"/>
        <end position="104"/>
    </location>
</feature>
<dbReference type="Proteomes" id="UP000694565">
    <property type="component" value="Unplaced"/>
</dbReference>
<sequence length="250" mass="28416">MVFLCVTLSLCVSTVKKAKLDGPQEKFNTYVTLKVQNVKSTTIAVRGNLPSWEQDFMFEINRLDLGLTVEVWNKGLIWDTMVGTVWIPLHGIRQSNEEGPGEWLTLDSQVIMNDNEICGTKEPTLHLVLLDTRFELPLGEKSIFTSKSETYSYQEEQERPLRVPGTQCYEDPDSAVDDRDSDYRSETSNSIPPPYYSTSQPNASVHQYPISQQHRSSRSLSYPHSGVSHDLDYQHQRTVRCVPASVQLES</sequence>